<organism evidence="2 3">
    <name type="scientific">Letharia lupina</name>
    <dbReference type="NCBI Taxonomy" id="560253"/>
    <lineage>
        <taxon>Eukaryota</taxon>
        <taxon>Fungi</taxon>
        <taxon>Dikarya</taxon>
        <taxon>Ascomycota</taxon>
        <taxon>Pezizomycotina</taxon>
        <taxon>Lecanoromycetes</taxon>
        <taxon>OSLEUM clade</taxon>
        <taxon>Lecanoromycetidae</taxon>
        <taxon>Lecanorales</taxon>
        <taxon>Lecanorineae</taxon>
        <taxon>Parmeliaceae</taxon>
        <taxon>Letharia</taxon>
    </lineage>
</organism>
<feature type="compositionally biased region" description="Basic and acidic residues" evidence="1">
    <location>
        <begin position="240"/>
        <end position="260"/>
    </location>
</feature>
<dbReference type="GO" id="GO:0016791">
    <property type="term" value="F:phosphatase activity"/>
    <property type="evidence" value="ECO:0007669"/>
    <property type="project" value="UniProtKB-ARBA"/>
</dbReference>
<dbReference type="SFLD" id="SFLDG01129">
    <property type="entry name" value="C1.5:_HAD__Beta-PGM__Phosphata"/>
    <property type="match status" value="1"/>
</dbReference>
<dbReference type="SFLD" id="SFLDS00003">
    <property type="entry name" value="Haloacid_Dehalogenase"/>
    <property type="match status" value="1"/>
</dbReference>
<dbReference type="Gene3D" id="1.10.150.240">
    <property type="entry name" value="Putative phosphatase, domain 2"/>
    <property type="match status" value="1"/>
</dbReference>
<evidence type="ECO:0008006" key="4">
    <source>
        <dbReference type="Google" id="ProtNLM"/>
    </source>
</evidence>
<gene>
    <name evidence="2" type="ORF">HO133_005983</name>
</gene>
<dbReference type="GeneID" id="59334388"/>
<dbReference type="AlphaFoldDB" id="A0A8H6F7Z6"/>
<sequence length="290" mass="32925">MPEVQTNNATFPPVRACIFDVDGLLINSEDVYTDIYNNILHSYGKPDLPWSIKARQQSRGREGMLQLLDWAQLPITYDEWTAKVSAQYELFKTCTPLPSVPQLLSNLSSKTDPAVHMAIASSATSKTFRIKTSHLPSINSAFPQECRVFGDDAAMSEARKKPMPDVFLLALGRINAHLGLGEREVRPEECLVFEDSVAGVEAGRRAGMRVCWVPHKGLREVWRGREGRVLEGKSEEEEKEKDMNTRLGEGQKDKQSEEQSHLWSEDGWAEMLMCLEEFDYEHYGIRLNYT</sequence>
<dbReference type="Pfam" id="PF00702">
    <property type="entry name" value="Hydrolase"/>
    <property type="match status" value="1"/>
</dbReference>
<accession>A0A8H6F7Z6</accession>
<keyword evidence="3" id="KW-1185">Reference proteome</keyword>
<reference evidence="2 3" key="1">
    <citation type="journal article" date="2020" name="Genomics">
        <title>Complete, high-quality genomes from long-read metagenomic sequencing of two wolf lichen thalli reveals enigmatic genome architecture.</title>
        <authorList>
            <person name="McKenzie S.K."/>
            <person name="Walston R.F."/>
            <person name="Allen J.L."/>
        </authorList>
    </citation>
    <scope>NUCLEOTIDE SEQUENCE [LARGE SCALE GENOMIC DNA]</scope>
    <source>
        <strain evidence="2">WasteWater1</strain>
    </source>
</reference>
<dbReference type="InterPro" id="IPR023198">
    <property type="entry name" value="PGP-like_dom2"/>
</dbReference>
<dbReference type="InterPro" id="IPR036412">
    <property type="entry name" value="HAD-like_sf"/>
</dbReference>
<dbReference type="Proteomes" id="UP000593566">
    <property type="component" value="Unassembled WGS sequence"/>
</dbReference>
<evidence type="ECO:0000256" key="1">
    <source>
        <dbReference type="SAM" id="MobiDB-lite"/>
    </source>
</evidence>
<dbReference type="InterPro" id="IPR006439">
    <property type="entry name" value="HAD-SF_hydro_IA"/>
</dbReference>
<protein>
    <recommendedName>
        <fullName evidence="4">HAD-like protein</fullName>
    </recommendedName>
</protein>
<dbReference type="PANTHER" id="PTHR18901:SF38">
    <property type="entry name" value="PSEUDOURIDINE-5'-PHOSPHATASE"/>
    <property type="match status" value="1"/>
</dbReference>
<proteinExistence type="predicted"/>
<dbReference type="RefSeq" id="XP_037148067.1">
    <property type="nucleotide sequence ID" value="XM_037296886.1"/>
</dbReference>
<dbReference type="SUPFAM" id="SSF56784">
    <property type="entry name" value="HAD-like"/>
    <property type="match status" value="1"/>
</dbReference>
<dbReference type="Gene3D" id="3.40.50.1000">
    <property type="entry name" value="HAD superfamily/HAD-like"/>
    <property type="match status" value="1"/>
</dbReference>
<evidence type="ECO:0000313" key="3">
    <source>
        <dbReference type="Proteomes" id="UP000593566"/>
    </source>
</evidence>
<feature type="region of interest" description="Disordered" evidence="1">
    <location>
        <begin position="231"/>
        <end position="260"/>
    </location>
</feature>
<comment type="caution">
    <text evidence="2">The sequence shown here is derived from an EMBL/GenBank/DDBJ whole genome shotgun (WGS) entry which is preliminary data.</text>
</comment>
<name>A0A8H6F7Z6_9LECA</name>
<dbReference type="NCBIfam" id="TIGR01509">
    <property type="entry name" value="HAD-SF-IA-v3"/>
    <property type="match status" value="1"/>
</dbReference>
<dbReference type="PANTHER" id="PTHR18901">
    <property type="entry name" value="2-DEOXYGLUCOSE-6-PHOSPHATE PHOSPHATASE 2"/>
    <property type="match status" value="1"/>
</dbReference>
<evidence type="ECO:0000313" key="2">
    <source>
        <dbReference type="EMBL" id="KAF6218632.1"/>
    </source>
</evidence>
<dbReference type="InterPro" id="IPR023214">
    <property type="entry name" value="HAD_sf"/>
</dbReference>
<dbReference type="EMBL" id="JACCJB010000022">
    <property type="protein sequence ID" value="KAF6218632.1"/>
    <property type="molecule type" value="Genomic_DNA"/>
</dbReference>